<sequence>MISPHAAHAIHSTDLRDRWQARANRRIEYNPGPLGGHAAVVRRNEFVTAAYAEMYLRNPAIYKWAGMAALTSAAVGRGMYMTHYLHQSRLSTAINLFGREVAAIADTLGVGNLAVFHDIYWQHMAYESGGLPEIRRAFRAGQVPRAVYHAWRQIDDGRRTGTPALVWAGNRGLLHYEQRTILQPAVYDGNERLWRRMSGWVLSPIPGQLETIDDFEPGANMAVFEQRWRWIETSMLPRWHALDAEQPARVAEQLQGWLIGGPPFPMPMRLKRRVLGRKLALA</sequence>
<organism evidence="1 2">
    <name type="scientific">Kouleothrix aurantiaca</name>
    <dbReference type="NCBI Taxonomy" id="186479"/>
    <lineage>
        <taxon>Bacteria</taxon>
        <taxon>Bacillati</taxon>
        <taxon>Chloroflexota</taxon>
        <taxon>Chloroflexia</taxon>
        <taxon>Chloroflexales</taxon>
        <taxon>Roseiflexineae</taxon>
        <taxon>Roseiflexaceae</taxon>
        <taxon>Kouleothrix</taxon>
    </lineage>
</organism>
<dbReference type="Pfam" id="PF10720">
    <property type="entry name" value="DUF2515"/>
    <property type="match status" value="1"/>
</dbReference>
<evidence type="ECO:0000313" key="2">
    <source>
        <dbReference type="Proteomes" id="UP000050509"/>
    </source>
</evidence>
<dbReference type="EMBL" id="LJCR01001090">
    <property type="protein sequence ID" value="KPV51061.1"/>
    <property type="molecule type" value="Genomic_DNA"/>
</dbReference>
<keyword evidence="2" id="KW-1185">Reference proteome</keyword>
<comment type="caution">
    <text evidence="1">The sequence shown here is derived from an EMBL/GenBank/DDBJ whole genome shotgun (WGS) entry which is preliminary data.</text>
</comment>
<evidence type="ECO:0000313" key="1">
    <source>
        <dbReference type="EMBL" id="KPV51061.1"/>
    </source>
</evidence>
<dbReference type="InterPro" id="IPR019658">
    <property type="entry name" value="DUF2515"/>
</dbReference>
<dbReference type="Proteomes" id="UP000050509">
    <property type="component" value="Unassembled WGS sequence"/>
</dbReference>
<accession>A0A0N8PRW5</accession>
<name>A0A0N8PRW5_9CHLR</name>
<protein>
    <submittedName>
        <fullName evidence="1">Uncharacterized protein</fullName>
    </submittedName>
</protein>
<dbReference type="AlphaFoldDB" id="A0A0N8PRW5"/>
<gene>
    <name evidence="1" type="ORF">SE17_23375</name>
</gene>
<proteinExistence type="predicted"/>
<reference evidence="1 2" key="1">
    <citation type="submission" date="2015-09" db="EMBL/GenBank/DDBJ databases">
        <title>Draft genome sequence of Kouleothrix aurantiaca JCM 19913.</title>
        <authorList>
            <person name="Hemp J."/>
        </authorList>
    </citation>
    <scope>NUCLEOTIDE SEQUENCE [LARGE SCALE GENOMIC DNA]</scope>
    <source>
        <strain evidence="1 2">COM-B</strain>
    </source>
</reference>